<gene>
    <name evidence="1" type="ORF">JMJ35_005191</name>
</gene>
<proteinExistence type="predicted"/>
<dbReference type="AlphaFoldDB" id="A0AA39R2C2"/>
<organism evidence="1 2">
    <name type="scientific">Cladonia borealis</name>
    <dbReference type="NCBI Taxonomy" id="184061"/>
    <lineage>
        <taxon>Eukaryota</taxon>
        <taxon>Fungi</taxon>
        <taxon>Dikarya</taxon>
        <taxon>Ascomycota</taxon>
        <taxon>Pezizomycotina</taxon>
        <taxon>Lecanoromycetes</taxon>
        <taxon>OSLEUM clade</taxon>
        <taxon>Lecanoromycetidae</taxon>
        <taxon>Lecanorales</taxon>
        <taxon>Lecanorineae</taxon>
        <taxon>Cladoniaceae</taxon>
        <taxon>Cladonia</taxon>
    </lineage>
</organism>
<evidence type="ECO:0000313" key="1">
    <source>
        <dbReference type="EMBL" id="KAK0512063.1"/>
    </source>
</evidence>
<dbReference type="SUPFAM" id="SSF50104">
    <property type="entry name" value="Translation proteins SH3-like domain"/>
    <property type="match status" value="1"/>
</dbReference>
<sequence>MAKKSEFSVADFIRKTQVTKPNGRKQVNDVQHGDIVLLAGQPCEVDDLETWWAGKPGGSAGTMKVTGFSLTQDIEVEQTFNMWTDIQIFIGEPRKCDYVVIGLRSNTLQLSELNNASLPLPLDIAREPSGGDIRQLYNEGKRIVVRVKSFLEIRRIVKYNDQPENPD</sequence>
<keyword evidence="2" id="KW-1185">Reference proteome</keyword>
<dbReference type="Proteomes" id="UP001166286">
    <property type="component" value="Unassembled WGS sequence"/>
</dbReference>
<accession>A0AA39R2C2</accession>
<dbReference type="InterPro" id="IPR008991">
    <property type="entry name" value="Translation_prot_SH3-like_sf"/>
</dbReference>
<evidence type="ECO:0000313" key="2">
    <source>
        <dbReference type="Proteomes" id="UP001166286"/>
    </source>
</evidence>
<protein>
    <submittedName>
        <fullName evidence="1">Uncharacterized protein</fullName>
    </submittedName>
</protein>
<name>A0AA39R2C2_9LECA</name>
<dbReference type="EMBL" id="JAFEKC020000011">
    <property type="protein sequence ID" value="KAK0512063.1"/>
    <property type="molecule type" value="Genomic_DNA"/>
</dbReference>
<comment type="caution">
    <text evidence="1">The sequence shown here is derived from an EMBL/GenBank/DDBJ whole genome shotgun (WGS) entry which is preliminary data.</text>
</comment>
<reference evidence="1" key="1">
    <citation type="submission" date="2023-03" db="EMBL/GenBank/DDBJ databases">
        <title>Complete genome of Cladonia borealis.</title>
        <authorList>
            <person name="Park H."/>
        </authorList>
    </citation>
    <scope>NUCLEOTIDE SEQUENCE</scope>
    <source>
        <strain evidence="1">ANT050790</strain>
    </source>
</reference>